<reference evidence="1" key="1">
    <citation type="submission" date="2022-05" db="EMBL/GenBank/DDBJ databases">
        <title>Chromosome-level genome of Chaenocephalus aceratus.</title>
        <authorList>
            <person name="Park H."/>
        </authorList>
    </citation>
    <scope>NUCLEOTIDE SEQUENCE</scope>
    <source>
        <strain evidence="1">KU_202001</strain>
    </source>
</reference>
<dbReference type="Proteomes" id="UP001057452">
    <property type="component" value="Chromosome 6"/>
</dbReference>
<dbReference type="EMBL" id="CM043790">
    <property type="protein sequence ID" value="KAI4825077.1"/>
    <property type="molecule type" value="Genomic_DNA"/>
</dbReference>
<sequence>MPEEPPGPSQRVPGKVCEQIVDMFDHVWTLRVEEKASVAKCYADRVHKQEEVLVDTITFLHSHKEIKRGGHPSTSQERSNQKLSIFDIQQCDNTKNIAEIRAENERVHELLESAITSLNLKLSELREESSRHLTKLEEEKLSDNNTIITAEIESLKHEKQTEIEQLRQALNDFQDMVVFRNEPDKSHADELARLQSLTVKENEENEILKIVVEDLHEQQEESRMQILIQEDLTTKKEGDIAEKIHDVLESVTASHQLELRESSETNIQNTRKLEEDRLALSETNANITAELDSVRAQKQAEIEQLRLERLDLQDNIDSLNAESEYNAKEMARLQSLILIQEELTRTNEGYIAGKQMVESVTASLQLELRESRECYYANIRKSEEENLGLSEHNEIILAELESLRQAKQTVTDALGLEVLGLQNNIGVLIEEKNSDAHELARLQSLTVKQDEENKNLKTEMEDYKDQLRDAKVLILVDQELFTLDQTEKAENQQLLETEKLALRERIAVITEEFESLREQTQAENKQLGLALLDLQKTEVLLNEQNENLKTALQDVQQQMEEAYQQIAWQRQVNEDLSILTSDLKQSLLDLEEQLKLMELKNDESLLEMTPKSSIETTPEDQSDTSSIETTPEDQSDTSSIETTPEDQSGTSSIETTPEDQSGTSSIETTPEDQSGTSSIETTPTDQSDTSSIETTPTDQSDTSSIETTPEDQSDTSSIETTPTDQSDTSSIETTPTDQSDTSSIETTPEDQSDTSSIETTPTDQSDTSSIETTPTDQSDTSSIETTPTDQSDTSSIETTPTDQSDTSSIETTPTDQSDTSSIETTPEDQSGTSSIETTPTDQSDTSSIETTPTDQSDTSSIETTPTDQSDTSSIETTPTDQSDTSSIETTPTDQSDTSSIETTPTDQSDTSSIETTPTDHSIESLPESSLDEDETRSVWRYGSKGLLRFAMQVGISALVTVTGGIIAASVDAFNSDCNGSQSSHVCSLLTSFCSISYAVPPPF</sequence>
<evidence type="ECO:0000313" key="2">
    <source>
        <dbReference type="Proteomes" id="UP001057452"/>
    </source>
</evidence>
<protein>
    <submittedName>
        <fullName evidence="1">Uncharacterized protein</fullName>
    </submittedName>
</protein>
<proteinExistence type="predicted"/>
<organism evidence="1 2">
    <name type="scientific">Chaenocephalus aceratus</name>
    <name type="common">Blackfin icefish</name>
    <name type="synonym">Chaenichthys aceratus</name>
    <dbReference type="NCBI Taxonomy" id="36190"/>
    <lineage>
        <taxon>Eukaryota</taxon>
        <taxon>Metazoa</taxon>
        <taxon>Chordata</taxon>
        <taxon>Craniata</taxon>
        <taxon>Vertebrata</taxon>
        <taxon>Euteleostomi</taxon>
        <taxon>Actinopterygii</taxon>
        <taxon>Neopterygii</taxon>
        <taxon>Teleostei</taxon>
        <taxon>Neoteleostei</taxon>
        <taxon>Acanthomorphata</taxon>
        <taxon>Eupercaria</taxon>
        <taxon>Perciformes</taxon>
        <taxon>Notothenioidei</taxon>
        <taxon>Channichthyidae</taxon>
        <taxon>Chaenocephalus</taxon>
    </lineage>
</organism>
<name>A0ACB9XE56_CHAAC</name>
<comment type="caution">
    <text evidence="1">The sequence shown here is derived from an EMBL/GenBank/DDBJ whole genome shotgun (WGS) entry which is preliminary data.</text>
</comment>
<evidence type="ECO:0000313" key="1">
    <source>
        <dbReference type="EMBL" id="KAI4825077.1"/>
    </source>
</evidence>
<accession>A0ACB9XE56</accession>
<gene>
    <name evidence="1" type="ORF">KUCAC02_020775</name>
</gene>
<keyword evidence="2" id="KW-1185">Reference proteome</keyword>